<evidence type="ECO:0000256" key="1">
    <source>
        <dbReference type="SAM" id="MobiDB-lite"/>
    </source>
</evidence>
<feature type="region of interest" description="Disordered" evidence="1">
    <location>
        <begin position="203"/>
        <end position="279"/>
    </location>
</feature>
<evidence type="ECO:0000313" key="3">
    <source>
        <dbReference type="Proteomes" id="UP000000599"/>
    </source>
</evidence>
<dbReference type="FunCoup" id="Q6BLC1">
    <property type="interactions" value="17"/>
</dbReference>
<gene>
    <name evidence="2" type="ordered locus">DEHA2F14696g</name>
</gene>
<sequence>MDLSNLSSDLPPTKPVNQASINELNRELTTEFKNAAKSVVSLYNSSTSGTANNSKHKVEFANAAKSVAALYRLTNNGNGLHRHMGYLECLDDLLGVITNGEDIENWALTKRAEITNINHGQGDSNTNINASNQEQKDGKESKETPQGGDEELHIPLDYAFSFSSDLAPGYHFRPSFPPLSVTHSYKQRANFKQLKSSDHIARMRMHQKQKQSQSQQSQYQSSEDVCSTSDEGDSDSTDRDHDEVDARTSKKKKSLEKDSDIKRRRLNGQNEASVKSPKK</sequence>
<dbReference type="eggNOG" id="ENOG502S6F0">
    <property type="taxonomic scope" value="Eukaryota"/>
</dbReference>
<keyword evidence="3" id="KW-1185">Reference proteome</keyword>
<dbReference type="KEGG" id="dha:DEHA2F14696g"/>
<feature type="compositionally biased region" description="Polar residues" evidence="1">
    <location>
        <begin position="117"/>
        <end position="133"/>
    </location>
</feature>
<name>Q6BLC1_DEBHA</name>
<dbReference type="PANTHER" id="PTHR38645">
    <property type="entry name" value="CHROMOSOME 9, WHOLE GENOME SHOTGUN SEQUENCE"/>
    <property type="match status" value="1"/>
</dbReference>
<feature type="region of interest" description="Disordered" evidence="1">
    <location>
        <begin position="117"/>
        <end position="151"/>
    </location>
</feature>
<feature type="compositionally biased region" description="Basic and acidic residues" evidence="1">
    <location>
        <begin position="134"/>
        <end position="143"/>
    </location>
</feature>
<dbReference type="RefSeq" id="XP_461000.2">
    <property type="nucleotide sequence ID" value="XM_461000.1"/>
</dbReference>
<evidence type="ECO:0000313" key="2">
    <source>
        <dbReference type="EMBL" id="CAG89368.2"/>
    </source>
</evidence>
<reference evidence="2 3" key="1">
    <citation type="journal article" date="2004" name="Nature">
        <title>Genome evolution in yeasts.</title>
        <authorList>
            <consortium name="Genolevures"/>
            <person name="Dujon B."/>
            <person name="Sherman D."/>
            <person name="Fischer G."/>
            <person name="Durrens P."/>
            <person name="Casaregola S."/>
            <person name="Lafontaine I."/>
            <person name="de Montigny J."/>
            <person name="Marck C."/>
            <person name="Neuveglise C."/>
            <person name="Talla E."/>
            <person name="Goffard N."/>
            <person name="Frangeul L."/>
            <person name="Aigle M."/>
            <person name="Anthouard V."/>
            <person name="Babour A."/>
            <person name="Barbe V."/>
            <person name="Barnay S."/>
            <person name="Blanchin S."/>
            <person name="Beckerich J.M."/>
            <person name="Beyne E."/>
            <person name="Bleykasten C."/>
            <person name="Boisrame A."/>
            <person name="Boyer J."/>
            <person name="Cattolico L."/>
            <person name="Confanioleri F."/>
            <person name="de Daruvar A."/>
            <person name="Despons L."/>
            <person name="Fabre E."/>
            <person name="Fairhead C."/>
            <person name="Ferry-Dumazet H."/>
            <person name="Groppi A."/>
            <person name="Hantraye F."/>
            <person name="Hennequin C."/>
            <person name="Jauniaux N."/>
            <person name="Joyet P."/>
            <person name="Kachouri R."/>
            <person name="Kerrest A."/>
            <person name="Koszul R."/>
            <person name="Lemaire M."/>
            <person name="Lesur I."/>
            <person name="Ma L."/>
            <person name="Muller H."/>
            <person name="Nicaud J.M."/>
            <person name="Nikolski M."/>
            <person name="Oztas S."/>
            <person name="Ozier-Kalogeropoulos O."/>
            <person name="Pellenz S."/>
            <person name="Potier S."/>
            <person name="Richard G.F."/>
            <person name="Straub M.L."/>
            <person name="Suleau A."/>
            <person name="Swennene D."/>
            <person name="Tekaia F."/>
            <person name="Wesolowski-Louvel M."/>
            <person name="Westhof E."/>
            <person name="Wirth B."/>
            <person name="Zeniou-Meyer M."/>
            <person name="Zivanovic I."/>
            <person name="Bolotin-Fukuhara M."/>
            <person name="Thierry A."/>
            <person name="Bouchier C."/>
            <person name="Caudron B."/>
            <person name="Scarpelli C."/>
            <person name="Gaillardin C."/>
            <person name="Weissenbach J."/>
            <person name="Wincker P."/>
            <person name="Souciet J.L."/>
        </authorList>
    </citation>
    <scope>NUCLEOTIDE SEQUENCE [LARGE SCALE GENOMIC DNA]</scope>
    <source>
        <strain evidence="3">ATCC 36239 / CBS 767 / BCRC 21394 / JCM 1990 / NBRC 0083 / IGC 2968</strain>
    </source>
</reference>
<dbReference type="PANTHER" id="PTHR38645:SF1">
    <property type="entry name" value="YALI0F12243P"/>
    <property type="match status" value="1"/>
</dbReference>
<organism evidence="2 3">
    <name type="scientific">Debaryomyces hansenii (strain ATCC 36239 / CBS 767 / BCRC 21394 / JCM 1990 / NBRC 0083 / IGC 2968)</name>
    <name type="common">Yeast</name>
    <name type="synonym">Torulaspora hansenii</name>
    <dbReference type="NCBI Taxonomy" id="284592"/>
    <lineage>
        <taxon>Eukaryota</taxon>
        <taxon>Fungi</taxon>
        <taxon>Dikarya</taxon>
        <taxon>Ascomycota</taxon>
        <taxon>Saccharomycotina</taxon>
        <taxon>Pichiomycetes</taxon>
        <taxon>Debaryomycetaceae</taxon>
        <taxon>Debaryomyces</taxon>
    </lineage>
</organism>
<dbReference type="OMA" id="QHSESDP"/>
<dbReference type="Pfam" id="PF15251">
    <property type="entry name" value="TAPR1-like"/>
    <property type="match status" value="1"/>
</dbReference>
<proteinExistence type="predicted"/>
<accession>Q6BLC1</accession>
<dbReference type="InterPro" id="IPR029196">
    <property type="entry name" value="HAPSTR1-like"/>
</dbReference>
<dbReference type="InParanoid" id="Q6BLC1"/>
<dbReference type="HOGENOM" id="CLU_071871_0_0_1"/>
<protein>
    <submittedName>
        <fullName evidence="2">DEHA2F14696p</fullName>
    </submittedName>
</protein>
<feature type="compositionally biased region" description="Basic and acidic residues" evidence="1">
    <location>
        <begin position="236"/>
        <end position="248"/>
    </location>
</feature>
<dbReference type="Proteomes" id="UP000000599">
    <property type="component" value="Chromosome F"/>
</dbReference>
<dbReference type="OrthoDB" id="21418at2759"/>
<dbReference type="GeneID" id="2903698"/>
<dbReference type="EMBL" id="CR382138">
    <property type="protein sequence ID" value="CAG89368.2"/>
    <property type="molecule type" value="Genomic_DNA"/>
</dbReference>
<dbReference type="AlphaFoldDB" id="Q6BLC1"/>
<feature type="compositionally biased region" description="Low complexity" evidence="1">
    <location>
        <begin position="210"/>
        <end position="222"/>
    </location>
</feature>